<dbReference type="EMBL" id="FNRI01000003">
    <property type="protein sequence ID" value="SEA39679.1"/>
    <property type="molecule type" value="Genomic_DNA"/>
</dbReference>
<dbReference type="RefSeq" id="WP_231290787.1">
    <property type="nucleotide sequence ID" value="NZ_CAEG01000010.1"/>
</dbReference>
<feature type="domain" description="Putative carbohydrate metabolism" evidence="2">
    <location>
        <begin position="493"/>
        <end position="720"/>
    </location>
</feature>
<protein>
    <recommendedName>
        <fullName evidence="2">Putative carbohydrate metabolism domain-containing protein</fullName>
    </recommendedName>
</protein>
<organism evidence="3 4">
    <name type="scientific">Alistipes timonensis JC136</name>
    <dbReference type="NCBI Taxonomy" id="1033731"/>
    <lineage>
        <taxon>Bacteria</taxon>
        <taxon>Pseudomonadati</taxon>
        <taxon>Bacteroidota</taxon>
        <taxon>Bacteroidia</taxon>
        <taxon>Bacteroidales</taxon>
        <taxon>Rikenellaceae</taxon>
        <taxon>Alistipes</taxon>
    </lineage>
</organism>
<dbReference type="Gene3D" id="2.60.120.890">
    <property type="entry name" value="BT2081, beta-jelly-roll domain"/>
    <property type="match status" value="1"/>
</dbReference>
<keyword evidence="1" id="KW-0732">Signal</keyword>
<reference evidence="3 4" key="1">
    <citation type="submission" date="2016-10" db="EMBL/GenBank/DDBJ databases">
        <authorList>
            <person name="de Groot N.N."/>
        </authorList>
    </citation>
    <scope>NUCLEOTIDE SEQUENCE [LARGE SCALE GENOMIC DNA]</scope>
    <source>
        <strain evidence="3 4">DSM 25383</strain>
    </source>
</reference>
<feature type="signal peptide" evidence="1">
    <location>
        <begin position="1"/>
        <end position="22"/>
    </location>
</feature>
<dbReference type="Proteomes" id="UP000183253">
    <property type="component" value="Unassembled WGS sequence"/>
</dbReference>
<dbReference type="Pfam" id="PF13201">
    <property type="entry name" value="PCMD"/>
    <property type="match status" value="1"/>
</dbReference>
<feature type="chain" id="PRO_5010256428" description="Putative carbohydrate metabolism domain-containing protein" evidence="1">
    <location>
        <begin position="23"/>
        <end position="721"/>
    </location>
</feature>
<evidence type="ECO:0000313" key="4">
    <source>
        <dbReference type="Proteomes" id="UP000183253"/>
    </source>
</evidence>
<dbReference type="InterPro" id="IPR027840">
    <property type="entry name" value="DUF4493"/>
</dbReference>
<gene>
    <name evidence="3" type="ORF">SAMN05444145_103129</name>
</gene>
<keyword evidence="4" id="KW-1185">Reference proteome</keyword>
<sequence>MKKTLLYALMLLCTLLFPGACTKEADPAAEGKGAVSFSLGMPRSTRAGAYDAYPWTECAIRVYKYVGTGEERTKELIRRYSSVGEMPGSIWLLAGDYSISVELGSRVDATFDEIFYRGETDFTVVSGRRSDVQVECRIANTIVEVEYDETVLSLFKEELWTNVVLAERYNQQEVVNGEVIYLHYEESKPGYFILPEGVEAFSWRFRGVGTKPGDDTETVVMKDGTKHISTAPGMRYLLRYKYSPDLGGSLTFEISVDTSVDEKNDPVMFAPDPQISGFGFDIEKMQEFGSVPAISYKIISIGNLASVTLSSGGRSWPVGLDTTTESADGIAVTMNSRSDMMLTLSEKFFAQFPAGDRTLTFLVGDEDGRSTEKTSVVRTQGVVSYTATDCWNDKAELKAYVFDTSASDVKVRYRRKGVAEWSETPASQSPERGVYKATATGIGAASEYECQLCFGEKAINQPYGFSTAAGPQVPNAGFEEWSGSSPLLPYVTEQYWDSGNHGSSTMSKNVTQNVADPRPGSAGSTAAELNSQFVGLGTLGKFAAGNLFVGKYLGTVGTNGVIGFGKPFGFTYRPRQLKFWYKGTVGTVDYSGGGVNKGDSDAAQVYICLCEMDGPHVVDTRKSDTFFNPASKTVTYCSGALNKDSTNDRTDGKIIAYAEWINTTPETSEWTEVTVELHYNEEYEGTVPNYLMLTASASKYGDYFTGSTASIMYLDDVELVY</sequence>
<dbReference type="InterPro" id="IPR025112">
    <property type="entry name" value="PCMD"/>
</dbReference>
<proteinExistence type="predicted"/>
<evidence type="ECO:0000256" key="1">
    <source>
        <dbReference type="SAM" id="SignalP"/>
    </source>
</evidence>
<accession>A0A1H4AUS5</accession>
<name>A0A1H4AUS5_9BACT</name>
<evidence type="ECO:0000313" key="3">
    <source>
        <dbReference type="EMBL" id="SEA39679.1"/>
    </source>
</evidence>
<evidence type="ECO:0000259" key="2">
    <source>
        <dbReference type="Pfam" id="PF13201"/>
    </source>
</evidence>
<dbReference type="Pfam" id="PF14900">
    <property type="entry name" value="DUF4493"/>
    <property type="match status" value="1"/>
</dbReference>
<dbReference type="AlphaFoldDB" id="A0A1H4AUS5"/>
<dbReference type="STRING" id="1033731.SAMN05444145_103129"/>
<dbReference type="InterPro" id="IPR038653">
    <property type="entry name" value="Put_CMD_sf"/>
</dbReference>